<dbReference type="PANTHER" id="PTHR37179">
    <property type="entry name" value="TRANSGLYCOSYLASE"/>
    <property type="match status" value="1"/>
</dbReference>
<organism evidence="2 3">
    <name type="scientific">Chara braunii</name>
    <name type="common">Braun's stonewort</name>
    <dbReference type="NCBI Taxonomy" id="69332"/>
    <lineage>
        <taxon>Eukaryota</taxon>
        <taxon>Viridiplantae</taxon>
        <taxon>Streptophyta</taxon>
        <taxon>Charophyceae</taxon>
        <taxon>Charales</taxon>
        <taxon>Characeae</taxon>
        <taxon>Chara</taxon>
    </lineage>
</organism>
<feature type="domain" description="Transglycosylase SLT" evidence="1">
    <location>
        <begin position="61"/>
        <end position="176"/>
    </location>
</feature>
<dbReference type="SUPFAM" id="SSF53955">
    <property type="entry name" value="Lysozyme-like"/>
    <property type="match status" value="2"/>
</dbReference>
<protein>
    <recommendedName>
        <fullName evidence="1">Transglycosylase SLT domain-containing protein</fullName>
    </recommendedName>
</protein>
<gene>
    <name evidence="2" type="ORF">CBR_g32054</name>
</gene>
<dbReference type="AlphaFoldDB" id="A0A388LGC6"/>
<feature type="domain" description="Transglycosylase SLT" evidence="1">
    <location>
        <begin position="334"/>
        <end position="418"/>
    </location>
</feature>
<sequence>MKFWDDWVDPADMAAMWERSDVYAEWIAAGERPGRKVHMSKLSDGKPYVTQTEMWAMANIIIQRHFKGAVEPAMVCAIAELESSRQPLAYRFEPALGEASTGLMQTLQSTAEWLARDMGYHAYSVDWAVTLLYRPFVSVYYGVAYIHWLSSYCGKQQSEEFIVRAYNGGPHGSHSKATLHYWQRYQSVKKAIPIPKTPVKKVMPVKLEAEKVKTVEVMKPVSVDGGTVEAQELPVVSSGTTKEWSFWEEKASAEDMMQLWRRPEIRKEWLRAGERHGRVRICRDAQKRPYLTKLELRAVVEITLENHFAGKEIDPLMLCALAEIGSQRLIYGPGENQTGLMQTELTTAQWLFRDMGFKKYRVDVPDALSQPFTSTYFGAAYVQWLAEHNGKKQSEEFIVRGYGGGPGGINRPATVTYWLKYLEAKAMYAKEWNLKDSRRFNRCSVQ</sequence>
<evidence type="ECO:0000259" key="1">
    <source>
        <dbReference type="Pfam" id="PF01464"/>
    </source>
</evidence>
<dbReference type="Gramene" id="GBG81380">
    <property type="protein sequence ID" value="GBG81380"/>
    <property type="gene ID" value="CBR_g32054"/>
</dbReference>
<dbReference type="InterPro" id="IPR008258">
    <property type="entry name" value="Transglycosylase_SLT_dom_1"/>
</dbReference>
<reference evidence="2 3" key="1">
    <citation type="journal article" date="2018" name="Cell">
        <title>The Chara Genome: Secondary Complexity and Implications for Plant Terrestrialization.</title>
        <authorList>
            <person name="Nishiyama T."/>
            <person name="Sakayama H."/>
            <person name="Vries J.D."/>
            <person name="Buschmann H."/>
            <person name="Saint-Marcoux D."/>
            <person name="Ullrich K.K."/>
            <person name="Haas F.B."/>
            <person name="Vanderstraeten L."/>
            <person name="Becker D."/>
            <person name="Lang D."/>
            <person name="Vosolsobe S."/>
            <person name="Rombauts S."/>
            <person name="Wilhelmsson P.K.I."/>
            <person name="Janitza P."/>
            <person name="Kern R."/>
            <person name="Heyl A."/>
            <person name="Rumpler F."/>
            <person name="Villalobos L.I.A.C."/>
            <person name="Clay J.M."/>
            <person name="Skokan R."/>
            <person name="Toyoda A."/>
            <person name="Suzuki Y."/>
            <person name="Kagoshima H."/>
            <person name="Schijlen E."/>
            <person name="Tajeshwar N."/>
            <person name="Catarino B."/>
            <person name="Hetherington A.J."/>
            <person name="Saltykova A."/>
            <person name="Bonnot C."/>
            <person name="Breuninger H."/>
            <person name="Symeonidi A."/>
            <person name="Radhakrishnan G.V."/>
            <person name="Van Nieuwerburgh F."/>
            <person name="Deforce D."/>
            <person name="Chang C."/>
            <person name="Karol K.G."/>
            <person name="Hedrich R."/>
            <person name="Ulvskov P."/>
            <person name="Glockner G."/>
            <person name="Delwiche C.F."/>
            <person name="Petrasek J."/>
            <person name="Van de Peer Y."/>
            <person name="Friml J."/>
            <person name="Beilby M."/>
            <person name="Dolan L."/>
            <person name="Kohara Y."/>
            <person name="Sugano S."/>
            <person name="Fujiyama A."/>
            <person name="Delaux P.-M."/>
            <person name="Quint M."/>
            <person name="TheiBen G."/>
            <person name="Hagemann M."/>
            <person name="Harholt J."/>
            <person name="Dunand C."/>
            <person name="Zachgo S."/>
            <person name="Langdale J."/>
            <person name="Maumus F."/>
            <person name="Straeten D.V.D."/>
            <person name="Gould S.B."/>
            <person name="Rensing S.A."/>
        </authorList>
    </citation>
    <scope>NUCLEOTIDE SEQUENCE [LARGE SCALE GENOMIC DNA]</scope>
    <source>
        <strain evidence="2 3">S276</strain>
    </source>
</reference>
<comment type="caution">
    <text evidence="2">The sequence shown here is derived from an EMBL/GenBank/DDBJ whole genome shotgun (WGS) entry which is preliminary data.</text>
</comment>
<dbReference type="Pfam" id="PF01464">
    <property type="entry name" value="SLT"/>
    <property type="match status" value="2"/>
</dbReference>
<keyword evidence="3" id="KW-1185">Reference proteome</keyword>
<name>A0A388LGC6_CHABU</name>
<dbReference type="PANTHER" id="PTHR37179:SF1">
    <property type="entry name" value="TRANSGLYCOSYLASE"/>
    <property type="match status" value="1"/>
</dbReference>
<dbReference type="Gene3D" id="1.10.530.10">
    <property type="match status" value="2"/>
</dbReference>
<proteinExistence type="predicted"/>
<dbReference type="OMA" id="MRQPESF"/>
<dbReference type="Proteomes" id="UP000265515">
    <property type="component" value="Unassembled WGS sequence"/>
</dbReference>
<evidence type="ECO:0000313" key="2">
    <source>
        <dbReference type="EMBL" id="GBG81380.1"/>
    </source>
</evidence>
<evidence type="ECO:0000313" key="3">
    <source>
        <dbReference type="Proteomes" id="UP000265515"/>
    </source>
</evidence>
<dbReference type="OrthoDB" id="550520at2759"/>
<dbReference type="EMBL" id="BFEA01000373">
    <property type="protein sequence ID" value="GBG81380.1"/>
    <property type="molecule type" value="Genomic_DNA"/>
</dbReference>
<dbReference type="InterPro" id="IPR023346">
    <property type="entry name" value="Lysozyme-like_dom_sf"/>
</dbReference>
<accession>A0A388LGC6</accession>